<evidence type="ECO:0000256" key="8">
    <source>
        <dbReference type="ARBA" id="ARBA00023204"/>
    </source>
</evidence>
<evidence type="ECO:0000256" key="9">
    <source>
        <dbReference type="ARBA" id="ARBA00049348"/>
    </source>
</evidence>
<dbReference type="EMBL" id="MLJW01000091">
    <property type="protein sequence ID" value="OIR00767.1"/>
    <property type="molecule type" value="Genomic_DNA"/>
</dbReference>
<dbReference type="InterPro" id="IPR014048">
    <property type="entry name" value="MethylDNA_cys_MeTrfase_DNA-bd"/>
</dbReference>
<comment type="catalytic activity">
    <reaction evidence="1">
        <text>a 4-O-methyl-thymidine in DNA + L-cysteinyl-[protein] = a thymidine in DNA + S-methyl-L-cysteinyl-[protein]</text>
        <dbReference type="Rhea" id="RHEA:53428"/>
        <dbReference type="Rhea" id="RHEA-COMP:10131"/>
        <dbReference type="Rhea" id="RHEA-COMP:10132"/>
        <dbReference type="Rhea" id="RHEA-COMP:13555"/>
        <dbReference type="Rhea" id="RHEA-COMP:13556"/>
        <dbReference type="ChEBI" id="CHEBI:29950"/>
        <dbReference type="ChEBI" id="CHEBI:82612"/>
        <dbReference type="ChEBI" id="CHEBI:137386"/>
        <dbReference type="ChEBI" id="CHEBI:137387"/>
        <dbReference type="EC" id="2.1.1.63"/>
    </reaction>
</comment>
<dbReference type="InterPro" id="IPR023546">
    <property type="entry name" value="MGMT"/>
</dbReference>
<dbReference type="GO" id="GO:0003908">
    <property type="term" value="F:methylated-DNA-[protein]-cysteine S-methyltransferase activity"/>
    <property type="evidence" value="ECO:0007669"/>
    <property type="project" value="UniProtKB-EC"/>
</dbReference>
<dbReference type="SUPFAM" id="SSF53155">
    <property type="entry name" value="Methylated DNA-protein cysteine methyltransferase domain"/>
    <property type="match status" value="1"/>
</dbReference>
<evidence type="ECO:0000313" key="12">
    <source>
        <dbReference type="EMBL" id="OIR00767.1"/>
    </source>
</evidence>
<comment type="caution">
    <text evidence="12">The sequence shown here is derived from an EMBL/GenBank/DDBJ whole genome shotgun (WGS) entry which is preliminary data.</text>
</comment>
<keyword evidence="8" id="KW-0234">DNA repair</keyword>
<evidence type="ECO:0000256" key="2">
    <source>
        <dbReference type="ARBA" id="ARBA00008711"/>
    </source>
</evidence>
<sequence length="150" mass="16114">MPYLTVPSPLGDLTLFEENGQLVALDWGAVDGESETPLLQAAARQLDAYFDGRLRQFDLPLAPAGTTFQKRVWSAMQAIPYGQVLRYADVARMLNSGPRAVGGACGRNPLPILIPCHRIVGSNGGLGGYSGQDGIESKRFLLNLEQGEPS</sequence>
<dbReference type="InterPro" id="IPR036631">
    <property type="entry name" value="MGMT_N_sf"/>
</dbReference>
<dbReference type="GO" id="GO:0006281">
    <property type="term" value="P:DNA repair"/>
    <property type="evidence" value="ECO:0007669"/>
    <property type="project" value="UniProtKB-KW"/>
</dbReference>
<dbReference type="CDD" id="cd06445">
    <property type="entry name" value="ATase"/>
    <property type="match status" value="1"/>
</dbReference>
<feature type="domain" description="Methylguanine DNA methyltransferase ribonuclease-like" evidence="11">
    <location>
        <begin position="3"/>
        <end position="63"/>
    </location>
</feature>
<evidence type="ECO:0000256" key="1">
    <source>
        <dbReference type="ARBA" id="ARBA00001286"/>
    </source>
</evidence>
<dbReference type="InterPro" id="IPR036217">
    <property type="entry name" value="MethylDNA_cys_MeTrfase_DNAb"/>
</dbReference>
<evidence type="ECO:0000256" key="7">
    <source>
        <dbReference type="ARBA" id="ARBA00022763"/>
    </source>
</evidence>
<dbReference type="NCBIfam" id="TIGR00589">
    <property type="entry name" value="ogt"/>
    <property type="match status" value="1"/>
</dbReference>
<organism evidence="12">
    <name type="scientific">mine drainage metagenome</name>
    <dbReference type="NCBI Taxonomy" id="410659"/>
    <lineage>
        <taxon>unclassified sequences</taxon>
        <taxon>metagenomes</taxon>
        <taxon>ecological metagenomes</taxon>
    </lineage>
</organism>
<evidence type="ECO:0000256" key="4">
    <source>
        <dbReference type="ARBA" id="ARBA00022490"/>
    </source>
</evidence>
<evidence type="ECO:0000259" key="11">
    <source>
        <dbReference type="Pfam" id="PF02870"/>
    </source>
</evidence>
<dbReference type="Gene3D" id="1.10.10.10">
    <property type="entry name" value="Winged helix-like DNA-binding domain superfamily/Winged helix DNA-binding domain"/>
    <property type="match status" value="1"/>
</dbReference>
<name>A0A1J5RXU7_9ZZZZ</name>
<evidence type="ECO:0000259" key="10">
    <source>
        <dbReference type="Pfam" id="PF01035"/>
    </source>
</evidence>
<dbReference type="FunFam" id="1.10.10.10:FF:000214">
    <property type="entry name" value="Methylated-DNA--protein-cysteine methyltransferase"/>
    <property type="match status" value="1"/>
</dbReference>
<proteinExistence type="inferred from homology"/>
<dbReference type="HAMAP" id="MF_00772">
    <property type="entry name" value="OGT"/>
    <property type="match status" value="1"/>
</dbReference>
<dbReference type="PROSITE" id="PS00374">
    <property type="entry name" value="MGMT"/>
    <property type="match status" value="1"/>
</dbReference>
<evidence type="ECO:0000256" key="3">
    <source>
        <dbReference type="ARBA" id="ARBA00011918"/>
    </source>
</evidence>
<dbReference type="PANTHER" id="PTHR10815:SF13">
    <property type="entry name" value="METHYLATED-DNA--PROTEIN-CYSTEINE METHYLTRANSFERASE"/>
    <property type="match status" value="1"/>
</dbReference>
<reference evidence="12" key="1">
    <citation type="submission" date="2016-10" db="EMBL/GenBank/DDBJ databases">
        <title>Sequence of Gallionella enrichment culture.</title>
        <authorList>
            <person name="Poehlein A."/>
            <person name="Muehling M."/>
            <person name="Daniel R."/>
        </authorList>
    </citation>
    <scope>NUCLEOTIDE SEQUENCE</scope>
</reference>
<accession>A0A1J5RXU7</accession>
<dbReference type="EC" id="2.1.1.63" evidence="3"/>
<evidence type="ECO:0000256" key="5">
    <source>
        <dbReference type="ARBA" id="ARBA00022603"/>
    </source>
</evidence>
<dbReference type="InterPro" id="IPR008332">
    <property type="entry name" value="MethylG_MeTrfase_N"/>
</dbReference>
<dbReference type="Pfam" id="PF01035">
    <property type="entry name" value="DNA_binding_1"/>
    <property type="match status" value="1"/>
</dbReference>
<protein>
    <recommendedName>
        <fullName evidence="3">methylated-DNA--[protein]-cysteine S-methyltransferase</fullName>
        <ecNumber evidence="3">2.1.1.63</ecNumber>
    </recommendedName>
</protein>
<keyword evidence="6 12" id="KW-0808">Transferase</keyword>
<feature type="domain" description="Methylated-DNA-[protein]-cysteine S-methyltransferase DNA binding" evidence="10">
    <location>
        <begin position="68"/>
        <end position="146"/>
    </location>
</feature>
<keyword evidence="5 12" id="KW-0489">Methyltransferase</keyword>
<dbReference type="InterPro" id="IPR036388">
    <property type="entry name" value="WH-like_DNA-bd_sf"/>
</dbReference>
<dbReference type="GO" id="GO:0032259">
    <property type="term" value="P:methylation"/>
    <property type="evidence" value="ECO:0007669"/>
    <property type="project" value="UniProtKB-KW"/>
</dbReference>
<gene>
    <name evidence="12" type="primary">ogt_9</name>
    <name evidence="12" type="ORF">GALL_171040</name>
</gene>
<evidence type="ECO:0000256" key="6">
    <source>
        <dbReference type="ARBA" id="ARBA00022679"/>
    </source>
</evidence>
<dbReference type="SUPFAM" id="SSF46767">
    <property type="entry name" value="Methylated DNA-protein cysteine methyltransferase, C-terminal domain"/>
    <property type="match status" value="1"/>
</dbReference>
<keyword evidence="4" id="KW-0963">Cytoplasm</keyword>
<keyword evidence="7" id="KW-0227">DNA damage</keyword>
<dbReference type="AlphaFoldDB" id="A0A1J5RXU7"/>
<dbReference type="InterPro" id="IPR001497">
    <property type="entry name" value="MethylDNA_cys_MeTrfase_AS"/>
</dbReference>
<comment type="catalytic activity">
    <reaction evidence="9">
        <text>a 6-O-methyl-2'-deoxyguanosine in DNA + L-cysteinyl-[protein] = S-methyl-L-cysteinyl-[protein] + a 2'-deoxyguanosine in DNA</text>
        <dbReference type="Rhea" id="RHEA:24000"/>
        <dbReference type="Rhea" id="RHEA-COMP:10131"/>
        <dbReference type="Rhea" id="RHEA-COMP:10132"/>
        <dbReference type="Rhea" id="RHEA-COMP:11367"/>
        <dbReference type="Rhea" id="RHEA-COMP:11368"/>
        <dbReference type="ChEBI" id="CHEBI:29950"/>
        <dbReference type="ChEBI" id="CHEBI:82612"/>
        <dbReference type="ChEBI" id="CHEBI:85445"/>
        <dbReference type="ChEBI" id="CHEBI:85448"/>
        <dbReference type="EC" id="2.1.1.63"/>
    </reaction>
</comment>
<comment type="similarity">
    <text evidence="2">Belongs to the MGMT family.</text>
</comment>
<dbReference type="Gene3D" id="3.30.160.70">
    <property type="entry name" value="Methylated DNA-protein cysteine methyltransferase domain"/>
    <property type="match status" value="1"/>
</dbReference>
<dbReference type="PANTHER" id="PTHR10815">
    <property type="entry name" value="METHYLATED-DNA--PROTEIN-CYSTEINE METHYLTRANSFERASE"/>
    <property type="match status" value="1"/>
</dbReference>
<dbReference type="Pfam" id="PF02870">
    <property type="entry name" value="Methyltransf_1N"/>
    <property type="match status" value="1"/>
</dbReference>